<protein>
    <submittedName>
        <fullName evidence="2">Uncharacterized protein</fullName>
    </submittedName>
</protein>
<dbReference type="Proteomes" id="UP001140949">
    <property type="component" value="Unassembled WGS sequence"/>
</dbReference>
<feature type="transmembrane region" description="Helical" evidence="1">
    <location>
        <begin position="98"/>
        <end position="114"/>
    </location>
</feature>
<proteinExistence type="predicted"/>
<keyword evidence="1" id="KW-1133">Transmembrane helix</keyword>
<organism evidence="2 3">
    <name type="scientific">Iris pallida</name>
    <name type="common">Sweet iris</name>
    <dbReference type="NCBI Taxonomy" id="29817"/>
    <lineage>
        <taxon>Eukaryota</taxon>
        <taxon>Viridiplantae</taxon>
        <taxon>Streptophyta</taxon>
        <taxon>Embryophyta</taxon>
        <taxon>Tracheophyta</taxon>
        <taxon>Spermatophyta</taxon>
        <taxon>Magnoliopsida</taxon>
        <taxon>Liliopsida</taxon>
        <taxon>Asparagales</taxon>
        <taxon>Iridaceae</taxon>
        <taxon>Iridoideae</taxon>
        <taxon>Irideae</taxon>
        <taxon>Iris</taxon>
    </lineage>
</organism>
<reference evidence="2" key="2">
    <citation type="submission" date="2023-04" db="EMBL/GenBank/DDBJ databases">
        <authorList>
            <person name="Bruccoleri R.E."/>
            <person name="Oakeley E.J."/>
            <person name="Faust A.-M."/>
            <person name="Dessus-Babus S."/>
            <person name="Altorfer M."/>
            <person name="Burckhardt D."/>
            <person name="Oertli M."/>
            <person name="Naumann U."/>
            <person name="Petersen F."/>
            <person name="Wong J."/>
        </authorList>
    </citation>
    <scope>NUCLEOTIDE SEQUENCE</scope>
    <source>
        <strain evidence="2">GSM-AAB239-AS_SAM_17_03QT</strain>
        <tissue evidence="2">Leaf</tissue>
    </source>
</reference>
<evidence type="ECO:0000313" key="2">
    <source>
        <dbReference type="EMBL" id="KAJ6830299.1"/>
    </source>
</evidence>
<accession>A0AAX6GNE3</accession>
<feature type="transmembrane region" description="Helical" evidence="1">
    <location>
        <begin position="45"/>
        <end position="69"/>
    </location>
</feature>
<reference evidence="2" key="1">
    <citation type="journal article" date="2023" name="GigaByte">
        <title>Genome assembly of the bearded iris, Iris pallida Lam.</title>
        <authorList>
            <person name="Bruccoleri R.E."/>
            <person name="Oakeley E.J."/>
            <person name="Faust A.M.E."/>
            <person name="Altorfer M."/>
            <person name="Dessus-Babus S."/>
            <person name="Burckhardt D."/>
            <person name="Oertli M."/>
            <person name="Naumann U."/>
            <person name="Petersen F."/>
            <person name="Wong J."/>
        </authorList>
    </citation>
    <scope>NUCLEOTIDE SEQUENCE</scope>
    <source>
        <strain evidence="2">GSM-AAB239-AS_SAM_17_03QT</strain>
    </source>
</reference>
<evidence type="ECO:0000256" key="1">
    <source>
        <dbReference type="SAM" id="Phobius"/>
    </source>
</evidence>
<sequence>MELQLTLIKHSLHLYFLDFLFPICWLPIASFHCKFQFIFVAVGRFAYFLLPVFFVFFLLDIVLEIVGLFNATFTVRSTLIISCANSKFILGEIKPKNMLISWLVQLIILFCIVFQ</sequence>
<comment type="caution">
    <text evidence="2">The sequence shown here is derived from an EMBL/GenBank/DDBJ whole genome shotgun (WGS) entry which is preliminary data.</text>
</comment>
<name>A0AAX6GNE3_IRIPA</name>
<gene>
    <name evidence="2" type="ORF">M6B38_353635</name>
</gene>
<evidence type="ECO:0000313" key="3">
    <source>
        <dbReference type="Proteomes" id="UP001140949"/>
    </source>
</evidence>
<dbReference type="AlphaFoldDB" id="A0AAX6GNE3"/>
<feature type="transmembrane region" description="Helical" evidence="1">
    <location>
        <begin position="12"/>
        <end position="33"/>
    </location>
</feature>
<keyword evidence="3" id="KW-1185">Reference proteome</keyword>
<keyword evidence="1" id="KW-0812">Transmembrane</keyword>
<keyword evidence="1" id="KW-0472">Membrane</keyword>
<dbReference type="EMBL" id="JANAVB010017599">
    <property type="protein sequence ID" value="KAJ6830299.1"/>
    <property type="molecule type" value="Genomic_DNA"/>
</dbReference>